<evidence type="ECO:0000313" key="2">
    <source>
        <dbReference type="Proteomes" id="UP001234297"/>
    </source>
</evidence>
<dbReference type="Proteomes" id="UP001234297">
    <property type="component" value="Chromosome 10"/>
</dbReference>
<proteinExistence type="predicted"/>
<sequence length="288" mass="31320">MQSLRDLLLWRNNLSAGINSLRGLCELKNLRVLSLASNNLDGRALPPCLSNLSMLEELSLSYNDFGSYSSALTERRTHLPASLSPRRTHVPVFPCITVSTQNAEEPINVANLPLHHRLHNRLPSALNNSPSQPISLHHRLHAERRTHLPVFPCITVSTVANLSLHHRLPASLPTRRTRQNPSPCIIVTLTPLPSSCMDPSPSPSALSGSPLQPISIASHKRSAAAPRNPSPCITVSTQNASCMDPSTSPPISAQQQPLGSPSTTHQGVAKRTQESQLPLLHVAGYERM</sequence>
<organism evidence="1 2">
    <name type="scientific">Persea americana</name>
    <name type="common">Avocado</name>
    <dbReference type="NCBI Taxonomy" id="3435"/>
    <lineage>
        <taxon>Eukaryota</taxon>
        <taxon>Viridiplantae</taxon>
        <taxon>Streptophyta</taxon>
        <taxon>Embryophyta</taxon>
        <taxon>Tracheophyta</taxon>
        <taxon>Spermatophyta</taxon>
        <taxon>Magnoliopsida</taxon>
        <taxon>Magnoliidae</taxon>
        <taxon>Laurales</taxon>
        <taxon>Lauraceae</taxon>
        <taxon>Persea</taxon>
    </lineage>
</organism>
<accession>A0ACC2KNV2</accession>
<name>A0ACC2KNV2_PERAE</name>
<gene>
    <name evidence="1" type="ORF">MRB53_031400</name>
</gene>
<keyword evidence="2" id="KW-1185">Reference proteome</keyword>
<dbReference type="EMBL" id="CM056818">
    <property type="protein sequence ID" value="KAJ8622871.1"/>
    <property type="molecule type" value="Genomic_DNA"/>
</dbReference>
<evidence type="ECO:0000313" key="1">
    <source>
        <dbReference type="EMBL" id="KAJ8622871.1"/>
    </source>
</evidence>
<comment type="caution">
    <text evidence="1">The sequence shown here is derived from an EMBL/GenBank/DDBJ whole genome shotgun (WGS) entry which is preliminary data.</text>
</comment>
<reference evidence="1 2" key="1">
    <citation type="journal article" date="2022" name="Hortic Res">
        <title>A haplotype resolved chromosomal level avocado genome allows analysis of novel avocado genes.</title>
        <authorList>
            <person name="Nath O."/>
            <person name="Fletcher S.J."/>
            <person name="Hayward A."/>
            <person name="Shaw L.M."/>
            <person name="Masouleh A.K."/>
            <person name="Furtado A."/>
            <person name="Henry R.J."/>
            <person name="Mitter N."/>
        </authorList>
    </citation>
    <scope>NUCLEOTIDE SEQUENCE [LARGE SCALE GENOMIC DNA]</scope>
    <source>
        <strain evidence="2">cv. Hass</strain>
    </source>
</reference>
<protein>
    <submittedName>
        <fullName evidence="1">Uncharacterized protein</fullName>
    </submittedName>
</protein>